<dbReference type="Gene3D" id="3.10.350.10">
    <property type="entry name" value="LysM domain"/>
    <property type="match status" value="4"/>
</dbReference>
<sequence>MGIMVKKVIFSILSFGFFFLGLLTLQAQQKYTTHAVEKGETLYSIAKKYKVTPASILKQNPEIKNKEEIKPNTILVISLSGATQVTDSKNLTDNKVEQEVKPIGYTRHKVRKKETLFGITQEYKITEDQLKRYNKRLYAEPLQKGMVLQIPKYAEVVEDEETDIAFLTYTVQPKETRWSIANKYGITIDSLLSLNPELPKNTAYLSVGQTLKLPRPKGDSLKEQQVGLFESYTVPKSIGIFRISQNYGISVDSVITLNPEIKELGGLKEGMVLRLPKKQPTKGVVNTDNYIFYQVKPKQTVFNLTQNLKISRDSLFALNPELENGLKAGMVLKLPRLKENQLQVKNALVIDQINLLDSIKVENKPNLMFLLPFRIDRIDFNNTSQTENQLTKRKDMSIAMGMYTGAMVAIDSMKRRGISVNVKVFDTEMSEEKVRSIMETQSLYGIDAIVGPIAPKLISTVAATASQSNVPVIVPFASDNDLNFNNVFYTVPHDSILRNRILEKVAEMRKDEQIIVIADAKHNTAKEAIIKKFPKARVAKMSKDGSLHLVDFKAMLSKYVPNWVFVETEDDNLAASLVSIVNSSNLNDAIGPKIKVKMFTTNYNNAFEGEDISRPHLGNLEFTFPSPYKINGDRTFSRAYEKMYGIEPDRYAVRGYDITMDLLLKLAYKKNLFETAKFIGQTEYSGNKFDYYNKFTAGYFNKATYLLEYNDDLYIKEVK</sequence>
<dbReference type="SUPFAM" id="SSF53822">
    <property type="entry name" value="Periplasmic binding protein-like I"/>
    <property type="match status" value="1"/>
</dbReference>
<gene>
    <name evidence="4" type="ORF">BUL40_11520</name>
</gene>
<proteinExistence type="inferred from homology"/>
<dbReference type="AlphaFoldDB" id="A0A1V6LQT8"/>
<dbReference type="InterPro" id="IPR018392">
    <property type="entry name" value="LysM"/>
</dbReference>
<keyword evidence="2" id="KW-0732">Signal</keyword>
<dbReference type="EMBL" id="MTBC01000007">
    <property type="protein sequence ID" value="OQD42387.1"/>
    <property type="molecule type" value="Genomic_DNA"/>
</dbReference>
<dbReference type="Gene3D" id="3.40.50.2300">
    <property type="match status" value="2"/>
</dbReference>
<dbReference type="InterPro" id="IPR028081">
    <property type="entry name" value="Leu-bd"/>
</dbReference>
<dbReference type="OrthoDB" id="2149800at2"/>
<keyword evidence="5" id="KW-1185">Reference proteome</keyword>
<name>A0A1V6LQT8_9FLAO</name>
<comment type="caution">
    <text evidence="4">The sequence shown here is derived from an EMBL/GenBank/DDBJ whole genome shotgun (WGS) entry which is preliminary data.</text>
</comment>
<protein>
    <submittedName>
        <fullName evidence="4">Peptidoglycan-binding protein LysM</fullName>
    </submittedName>
</protein>
<feature type="domain" description="LysM" evidence="3">
    <location>
        <begin position="167"/>
        <end position="213"/>
    </location>
</feature>
<organism evidence="4 5">
    <name type="scientific">Croceivirga radicis</name>
    <dbReference type="NCBI Taxonomy" id="1929488"/>
    <lineage>
        <taxon>Bacteria</taxon>
        <taxon>Pseudomonadati</taxon>
        <taxon>Bacteroidota</taxon>
        <taxon>Flavobacteriia</taxon>
        <taxon>Flavobacteriales</taxon>
        <taxon>Flavobacteriaceae</taxon>
        <taxon>Croceivirga</taxon>
    </lineage>
</organism>
<evidence type="ECO:0000256" key="2">
    <source>
        <dbReference type="ARBA" id="ARBA00022729"/>
    </source>
</evidence>
<dbReference type="InterPro" id="IPR036779">
    <property type="entry name" value="LysM_dom_sf"/>
</dbReference>
<dbReference type="InterPro" id="IPR028082">
    <property type="entry name" value="Peripla_BP_I"/>
</dbReference>
<evidence type="ECO:0000256" key="1">
    <source>
        <dbReference type="ARBA" id="ARBA00010062"/>
    </source>
</evidence>
<dbReference type="CDD" id="cd00118">
    <property type="entry name" value="LysM"/>
    <property type="match status" value="3"/>
</dbReference>
<dbReference type="PANTHER" id="PTHR33734">
    <property type="entry name" value="LYSM DOMAIN-CONTAINING GPI-ANCHORED PROTEIN 2"/>
    <property type="match status" value="1"/>
</dbReference>
<dbReference type="Pfam" id="PF01476">
    <property type="entry name" value="LysM"/>
    <property type="match status" value="4"/>
</dbReference>
<dbReference type="SMART" id="SM00257">
    <property type="entry name" value="LysM"/>
    <property type="match status" value="5"/>
</dbReference>
<evidence type="ECO:0000313" key="4">
    <source>
        <dbReference type="EMBL" id="OQD42387.1"/>
    </source>
</evidence>
<dbReference type="CDD" id="cd06268">
    <property type="entry name" value="PBP1_ABC_transporter_LIVBP-like"/>
    <property type="match status" value="1"/>
</dbReference>
<dbReference type="PANTHER" id="PTHR33734:SF22">
    <property type="entry name" value="MEMBRANE-BOUND LYTIC MUREIN TRANSGLYCOSYLASE D"/>
    <property type="match status" value="1"/>
</dbReference>
<reference evidence="4 5" key="1">
    <citation type="submission" date="2016-12" db="EMBL/GenBank/DDBJ databases">
        <authorList>
            <person name="Song W.-J."/>
            <person name="Kurnit D.M."/>
        </authorList>
    </citation>
    <scope>NUCLEOTIDE SEQUENCE [LARGE SCALE GENOMIC DNA]</scope>
    <source>
        <strain evidence="4 5">HSG9</strain>
    </source>
</reference>
<accession>A0A1V6LQT8</accession>
<evidence type="ECO:0000313" key="5">
    <source>
        <dbReference type="Proteomes" id="UP000191680"/>
    </source>
</evidence>
<evidence type="ECO:0000259" key="3">
    <source>
        <dbReference type="PROSITE" id="PS51782"/>
    </source>
</evidence>
<dbReference type="PROSITE" id="PS51782">
    <property type="entry name" value="LYSM"/>
    <property type="match status" value="3"/>
</dbReference>
<dbReference type="Proteomes" id="UP000191680">
    <property type="component" value="Unassembled WGS sequence"/>
</dbReference>
<dbReference type="Pfam" id="PF13458">
    <property type="entry name" value="Peripla_BP_6"/>
    <property type="match status" value="1"/>
</dbReference>
<feature type="domain" description="LysM" evidence="3">
    <location>
        <begin position="32"/>
        <end position="77"/>
    </location>
</feature>
<comment type="similarity">
    <text evidence="1">Belongs to the leucine-binding protein family.</text>
</comment>
<dbReference type="SUPFAM" id="SSF54106">
    <property type="entry name" value="LysM domain"/>
    <property type="match status" value="4"/>
</dbReference>
<feature type="domain" description="LysM" evidence="3">
    <location>
        <begin position="106"/>
        <end position="150"/>
    </location>
</feature>